<accession>A0A6B9VAA3</accession>
<evidence type="ECO:0000313" key="3">
    <source>
        <dbReference type="Proteomes" id="UP000464620"/>
    </source>
</evidence>
<evidence type="ECO:0000313" key="2">
    <source>
        <dbReference type="EMBL" id="QHN77945.1"/>
    </source>
</evidence>
<evidence type="ECO:0000256" key="1">
    <source>
        <dbReference type="SAM" id="MobiDB-lite"/>
    </source>
</evidence>
<feature type="compositionally biased region" description="Basic residues" evidence="1">
    <location>
        <begin position="64"/>
        <end position="77"/>
    </location>
</feature>
<name>A0A6B9VAA3_ARAHY</name>
<sequence length="107" mass="11641">MAGRLEVIVAITKRMTSRSIPPIDAKGGDRISSSTTFSNLPPPGPQKSVPEVEILDAQSPTNSLKKKKQKIKGKVHTQSKLSLRHDLVPLVVSFKNNSNLLNLLTNS</sequence>
<gene>
    <name evidence="2" type="ORF">DS421_19g657230</name>
</gene>
<protein>
    <submittedName>
        <fullName evidence="2">Uncharacterized protein</fullName>
    </submittedName>
</protein>
<feature type="region of interest" description="Disordered" evidence="1">
    <location>
        <begin position="19"/>
        <end position="78"/>
    </location>
</feature>
<dbReference type="Proteomes" id="UP000464620">
    <property type="component" value="Chromosome B09"/>
</dbReference>
<proteinExistence type="predicted"/>
<organism evidence="2 3">
    <name type="scientific">Arachis hypogaea</name>
    <name type="common">Peanut</name>
    <dbReference type="NCBI Taxonomy" id="3818"/>
    <lineage>
        <taxon>Eukaryota</taxon>
        <taxon>Viridiplantae</taxon>
        <taxon>Streptophyta</taxon>
        <taxon>Embryophyta</taxon>
        <taxon>Tracheophyta</taxon>
        <taxon>Spermatophyta</taxon>
        <taxon>Magnoliopsida</taxon>
        <taxon>eudicotyledons</taxon>
        <taxon>Gunneridae</taxon>
        <taxon>Pentapetalae</taxon>
        <taxon>rosids</taxon>
        <taxon>fabids</taxon>
        <taxon>Fabales</taxon>
        <taxon>Fabaceae</taxon>
        <taxon>Papilionoideae</taxon>
        <taxon>50 kb inversion clade</taxon>
        <taxon>dalbergioids sensu lato</taxon>
        <taxon>Dalbergieae</taxon>
        <taxon>Pterocarpus clade</taxon>
        <taxon>Arachis</taxon>
    </lineage>
</organism>
<dbReference type="EMBL" id="CP031001">
    <property type="protein sequence ID" value="QHN77945.1"/>
    <property type="molecule type" value="Genomic_DNA"/>
</dbReference>
<reference evidence="2 3" key="1">
    <citation type="submission" date="2020-01" db="EMBL/GenBank/DDBJ databases">
        <title>Genome sequence of Arachis hypogaea, cultivar Shitouqi.</title>
        <authorList>
            <person name="Zhuang W."/>
            <person name="Chen H."/>
            <person name="Varshney R."/>
            <person name="Wang D."/>
            <person name="Ming R."/>
        </authorList>
    </citation>
    <scope>NUCLEOTIDE SEQUENCE [LARGE SCALE GENOMIC DNA]</scope>
    <source>
        <tissue evidence="2">Young leaf</tissue>
    </source>
</reference>
<dbReference type="AlphaFoldDB" id="A0A6B9VAA3"/>